<dbReference type="Proteomes" id="UP000011115">
    <property type="component" value="Unassembled WGS sequence"/>
</dbReference>
<dbReference type="AlphaFoldDB" id="M1D993"/>
<dbReference type="OMA" id="QINIRIS"/>
<keyword evidence="2" id="KW-1185">Reference proteome</keyword>
<reference evidence="1" key="2">
    <citation type="submission" date="2015-06" db="UniProtKB">
        <authorList>
            <consortium name="EnsemblPlants"/>
        </authorList>
    </citation>
    <scope>IDENTIFICATION</scope>
    <source>
        <strain evidence="1">DM1-3 516 R44</strain>
    </source>
</reference>
<dbReference type="HOGENOM" id="CLU_152865_0_0_1"/>
<protein>
    <submittedName>
        <fullName evidence="1">Uncharacterized protein</fullName>
    </submittedName>
</protein>
<sequence length="123" mass="13666">MPQENYENKGTSGGQASRLLKGQEWYDFGVLVGDNGFTTLNPGMPSRRVVDIGTRVPKRSDEVTGDIDYQPRFGVKWKGKLAIISNRLQHMRGEKRIQTKSAVVTINQSQINSTTNKTNVAGK</sequence>
<dbReference type="EnsemblPlants" id="PGSC0003DMT400085324">
    <property type="protein sequence ID" value="PGSC0003DMT400085324"/>
    <property type="gene ID" value="PGSC0003DMG400034895"/>
</dbReference>
<accession>M1D993</accession>
<reference evidence="2" key="1">
    <citation type="journal article" date="2011" name="Nature">
        <title>Genome sequence and analysis of the tuber crop potato.</title>
        <authorList>
            <consortium name="The Potato Genome Sequencing Consortium"/>
        </authorList>
    </citation>
    <scope>NUCLEOTIDE SEQUENCE [LARGE SCALE GENOMIC DNA]</scope>
    <source>
        <strain evidence="2">cv. DM1-3 516 R44</strain>
    </source>
</reference>
<evidence type="ECO:0000313" key="1">
    <source>
        <dbReference type="EnsemblPlants" id="PGSC0003DMT400085324"/>
    </source>
</evidence>
<proteinExistence type="predicted"/>
<organism evidence="1 2">
    <name type="scientific">Solanum tuberosum</name>
    <name type="common">Potato</name>
    <dbReference type="NCBI Taxonomy" id="4113"/>
    <lineage>
        <taxon>Eukaryota</taxon>
        <taxon>Viridiplantae</taxon>
        <taxon>Streptophyta</taxon>
        <taxon>Embryophyta</taxon>
        <taxon>Tracheophyta</taxon>
        <taxon>Spermatophyta</taxon>
        <taxon>Magnoliopsida</taxon>
        <taxon>eudicotyledons</taxon>
        <taxon>Gunneridae</taxon>
        <taxon>Pentapetalae</taxon>
        <taxon>asterids</taxon>
        <taxon>lamiids</taxon>
        <taxon>Solanales</taxon>
        <taxon>Solanaceae</taxon>
        <taxon>Solanoideae</taxon>
        <taxon>Solaneae</taxon>
        <taxon>Solanum</taxon>
    </lineage>
</organism>
<dbReference type="Gramene" id="PGSC0003DMT400085324">
    <property type="protein sequence ID" value="PGSC0003DMT400085324"/>
    <property type="gene ID" value="PGSC0003DMG400034895"/>
</dbReference>
<dbReference type="InParanoid" id="M1D993"/>
<evidence type="ECO:0000313" key="2">
    <source>
        <dbReference type="Proteomes" id="UP000011115"/>
    </source>
</evidence>
<dbReference type="PaxDb" id="4113-PGSC0003DMT400085324"/>
<name>M1D993_SOLTU</name>